<organism evidence="1 2">
    <name type="scientific">Novymonas esmeraldas</name>
    <dbReference type="NCBI Taxonomy" id="1808958"/>
    <lineage>
        <taxon>Eukaryota</taxon>
        <taxon>Discoba</taxon>
        <taxon>Euglenozoa</taxon>
        <taxon>Kinetoplastea</taxon>
        <taxon>Metakinetoplastina</taxon>
        <taxon>Trypanosomatida</taxon>
        <taxon>Trypanosomatidae</taxon>
        <taxon>Novymonas</taxon>
    </lineage>
</organism>
<name>A0AAW0ELL6_9TRYP</name>
<proteinExistence type="predicted"/>
<protein>
    <submittedName>
        <fullName evidence="1">Uncharacterized protein</fullName>
    </submittedName>
</protein>
<evidence type="ECO:0000313" key="1">
    <source>
        <dbReference type="EMBL" id="KAK7194625.1"/>
    </source>
</evidence>
<accession>A0AAW0ELL6</accession>
<sequence>MITRRPPPRHRCLCQPRRWVGSLSRPSPTHAVRSAPSLAFTVEVSLPHLPGRSPFHNAAAPHLCHDRTAALLGQTSSSATTASWPLHVQWVEFVRLCDSLVRLTARTAAASPNDARPPPHRLAGVVVPCKQPYFSVGGPAATTAMSTTQAALWLLHRHWCVPATLAINTVHTAGSDTAATPARIDAVVRDAVQVQGCGRLLLLRGDTAPAMDATPHAPPSTLSTAAELVCHVSGWQVRQQQQQQRHAPSVAGAGAATLELCVAGYPQGHPLDRVWDTHTVDEEDRTATAASRRRRSHEFLRAFERDFNDAERAADAAVCVVSPTRPPDPASGGGNSNAAAPELRELCRTMGRLRAVRRLWTTASSYDAVARAACVRHLVEEKVVCLARTPGGTHGRRRCPPDGTAAAAPVILTQMTATAAEFRGFAGDVQRAVRAWDAEVAAPTPTSVSVTPGVLLPHPTDVHVLLRSLYFTKVIPSPRMQAALEAYAAVLAGLWEEHVSAVSVAPLVIDEAALDDVETRVGDTRRSASARLAAAWMDETVDLLHDLHETAAEGHTRVHLFTMFNDMVDVRVAQLLAAYDARRGVAEAV</sequence>
<gene>
    <name evidence="1" type="ORF">NESM_000381100</name>
</gene>
<dbReference type="Proteomes" id="UP001430356">
    <property type="component" value="Unassembled WGS sequence"/>
</dbReference>
<reference evidence="1 2" key="1">
    <citation type="journal article" date="2021" name="MBio">
        <title>A New Model Trypanosomatid, Novymonas esmeraldas: Genomic Perception of Its 'Candidatus Pandoraea novymonadis' Endosymbiont.</title>
        <authorList>
            <person name="Zakharova A."/>
            <person name="Saura A."/>
            <person name="Butenko A."/>
            <person name="Podesvova L."/>
            <person name="Warmusova S."/>
            <person name="Kostygov A.Y."/>
            <person name="Nenarokova A."/>
            <person name="Lukes J."/>
            <person name="Opperdoes F.R."/>
            <person name="Yurchenko V."/>
        </authorList>
    </citation>
    <scope>NUCLEOTIDE SEQUENCE [LARGE SCALE GENOMIC DNA]</scope>
    <source>
        <strain evidence="1 2">E262AT.01</strain>
    </source>
</reference>
<dbReference type="EMBL" id="JAECZO010000039">
    <property type="protein sequence ID" value="KAK7194625.1"/>
    <property type="molecule type" value="Genomic_DNA"/>
</dbReference>
<keyword evidence="2" id="KW-1185">Reference proteome</keyword>
<comment type="caution">
    <text evidence="1">The sequence shown here is derived from an EMBL/GenBank/DDBJ whole genome shotgun (WGS) entry which is preliminary data.</text>
</comment>
<evidence type="ECO:0000313" key="2">
    <source>
        <dbReference type="Proteomes" id="UP001430356"/>
    </source>
</evidence>
<dbReference type="AlphaFoldDB" id="A0AAW0ELL6"/>